<accession>A0AAV4VC93</accession>
<reference evidence="1 2" key="1">
    <citation type="submission" date="2021-06" db="EMBL/GenBank/DDBJ databases">
        <title>Caerostris darwini draft genome.</title>
        <authorList>
            <person name="Kono N."/>
            <person name="Arakawa K."/>
        </authorList>
    </citation>
    <scope>NUCLEOTIDE SEQUENCE [LARGE SCALE GENOMIC DNA]</scope>
</reference>
<organism evidence="1 2">
    <name type="scientific">Caerostris darwini</name>
    <dbReference type="NCBI Taxonomy" id="1538125"/>
    <lineage>
        <taxon>Eukaryota</taxon>
        <taxon>Metazoa</taxon>
        <taxon>Ecdysozoa</taxon>
        <taxon>Arthropoda</taxon>
        <taxon>Chelicerata</taxon>
        <taxon>Arachnida</taxon>
        <taxon>Araneae</taxon>
        <taxon>Araneomorphae</taxon>
        <taxon>Entelegynae</taxon>
        <taxon>Araneoidea</taxon>
        <taxon>Araneidae</taxon>
        <taxon>Caerostris</taxon>
    </lineage>
</organism>
<name>A0AAV4VC93_9ARAC</name>
<dbReference type="Proteomes" id="UP001054837">
    <property type="component" value="Unassembled WGS sequence"/>
</dbReference>
<dbReference type="AlphaFoldDB" id="A0AAV4VC93"/>
<evidence type="ECO:0000313" key="1">
    <source>
        <dbReference type="EMBL" id="GIY67737.1"/>
    </source>
</evidence>
<protein>
    <submittedName>
        <fullName evidence="1">Uncharacterized protein</fullName>
    </submittedName>
</protein>
<dbReference type="EMBL" id="BPLQ01012776">
    <property type="protein sequence ID" value="GIY67737.1"/>
    <property type="molecule type" value="Genomic_DNA"/>
</dbReference>
<evidence type="ECO:0000313" key="2">
    <source>
        <dbReference type="Proteomes" id="UP001054837"/>
    </source>
</evidence>
<comment type="caution">
    <text evidence="1">The sequence shown here is derived from an EMBL/GenBank/DDBJ whole genome shotgun (WGS) entry which is preliminary data.</text>
</comment>
<gene>
    <name evidence="1" type="ORF">CDAR_35961</name>
</gene>
<keyword evidence="2" id="KW-1185">Reference proteome</keyword>
<proteinExistence type="predicted"/>
<sequence>MDREVDYETLNHECSKEIKTVVKTEITKEIERKPNTEIKPKKSGEPSIPIREITRIRRIVPRKEKSRIGLLVLHKVEGTVSKLGSNKDVKLYYQAHNIKYDLTHFSGKKILIRVYQIKRKTESEAVTSDSSRKTFLII</sequence>